<feature type="transmembrane region" description="Helical" evidence="10">
    <location>
        <begin position="7"/>
        <end position="28"/>
    </location>
</feature>
<sequence>MALSTTLLYYFPAATICFALAKCIYNVFFHPLRHYPGPLLARATRLYHIWYDLSGIQHLKQKEWHDTYGPVVRVAPDELSYNTAQAWIDICGHRTQDRPASFEKDNGFFATESDKATHIVIANDADHRRFRRLQAHAFSQKALLAQQDVLGLHLDEFIRQLRDRAAPSSSDSKGEEEGVIDLVQWLNFLTFDTIGDLAFGTPVGCLRQGQRSRYIDVIFSLVKISNYFRAARRFPSPLRQMIMAAVVPWGLIDDYHFQIKFSEEKVEERMKRETDRADLLSYILKENTENGMTEGEIKAAARIFIIAGSETTATLLSGAFFHLLTFPEYLERLTREIRSAFRAESDIDIQSTGSLPFLQAVVQESLRLYPPTPNTFPRTTPEPGQVICGRFVSAGTAVGVHQWSAHRCKSNFFMPDAFVPERWMNTDDERFREDERDACQPFSYGPRNCIGQNLANAEIRLTMCRLLWNFDMEIQDSCRSWLQRQKTFTLWEKEPLYLRLVKVDR</sequence>
<feature type="binding site" description="axial binding residue" evidence="8">
    <location>
        <position position="449"/>
    </location>
    <ligand>
        <name>heme</name>
        <dbReference type="ChEBI" id="CHEBI:30413"/>
    </ligand>
    <ligandPart>
        <name>Fe</name>
        <dbReference type="ChEBI" id="CHEBI:18248"/>
    </ligandPart>
</feature>
<evidence type="ECO:0000256" key="4">
    <source>
        <dbReference type="ARBA" id="ARBA00022723"/>
    </source>
</evidence>
<name>A0A7H8QKR3_TALRU</name>
<evidence type="ECO:0000313" key="11">
    <source>
        <dbReference type="EMBL" id="QKX54550.1"/>
    </source>
</evidence>
<accession>A0A7H8QKR3</accession>
<evidence type="ECO:0000256" key="1">
    <source>
        <dbReference type="ARBA" id="ARBA00001971"/>
    </source>
</evidence>
<dbReference type="Pfam" id="PF00067">
    <property type="entry name" value="p450"/>
    <property type="match status" value="1"/>
</dbReference>
<dbReference type="InterPro" id="IPR050121">
    <property type="entry name" value="Cytochrome_P450_monoxygenase"/>
</dbReference>
<keyword evidence="3 8" id="KW-0349">Heme</keyword>
<evidence type="ECO:0000256" key="9">
    <source>
        <dbReference type="RuleBase" id="RU000461"/>
    </source>
</evidence>
<reference evidence="12" key="1">
    <citation type="submission" date="2020-06" db="EMBL/GenBank/DDBJ databases">
        <title>A chromosome-scale genome assembly of Talaromyces rugulosus W13939.</title>
        <authorList>
            <person name="Wang B."/>
            <person name="Guo L."/>
            <person name="Ye K."/>
            <person name="Wang L."/>
        </authorList>
    </citation>
    <scope>NUCLEOTIDE SEQUENCE [LARGE SCALE GENOMIC DNA]</scope>
    <source>
        <strain evidence="12">W13939</strain>
    </source>
</reference>
<evidence type="ECO:0000256" key="7">
    <source>
        <dbReference type="ARBA" id="ARBA00023033"/>
    </source>
</evidence>
<organism evidence="11 12">
    <name type="scientific">Talaromyces rugulosus</name>
    <name type="common">Penicillium rugulosum</name>
    <dbReference type="NCBI Taxonomy" id="121627"/>
    <lineage>
        <taxon>Eukaryota</taxon>
        <taxon>Fungi</taxon>
        <taxon>Dikarya</taxon>
        <taxon>Ascomycota</taxon>
        <taxon>Pezizomycotina</taxon>
        <taxon>Eurotiomycetes</taxon>
        <taxon>Eurotiomycetidae</taxon>
        <taxon>Eurotiales</taxon>
        <taxon>Trichocomaceae</taxon>
        <taxon>Talaromyces</taxon>
        <taxon>Talaromyces sect. Islandici</taxon>
    </lineage>
</organism>
<protein>
    <submittedName>
        <fullName evidence="11">Uncharacterized protein</fullName>
    </submittedName>
</protein>
<dbReference type="KEGG" id="trg:TRUGW13939_01637"/>
<keyword evidence="4 8" id="KW-0479">Metal-binding</keyword>
<evidence type="ECO:0000256" key="3">
    <source>
        <dbReference type="ARBA" id="ARBA00022617"/>
    </source>
</evidence>
<evidence type="ECO:0000256" key="6">
    <source>
        <dbReference type="ARBA" id="ARBA00023004"/>
    </source>
</evidence>
<keyword evidence="12" id="KW-1185">Reference proteome</keyword>
<dbReference type="InterPro" id="IPR001128">
    <property type="entry name" value="Cyt_P450"/>
</dbReference>
<dbReference type="PANTHER" id="PTHR24305:SF210">
    <property type="entry name" value="CYTOCHROME P450 MONOOXYGENASE ASQL-RELATED"/>
    <property type="match status" value="1"/>
</dbReference>
<dbReference type="GO" id="GO:0004497">
    <property type="term" value="F:monooxygenase activity"/>
    <property type="evidence" value="ECO:0007669"/>
    <property type="project" value="UniProtKB-KW"/>
</dbReference>
<dbReference type="GO" id="GO:0005506">
    <property type="term" value="F:iron ion binding"/>
    <property type="evidence" value="ECO:0007669"/>
    <property type="project" value="InterPro"/>
</dbReference>
<keyword evidence="7 9" id="KW-0503">Monooxygenase</keyword>
<gene>
    <name evidence="11" type="ORF">TRUGW13939_01637</name>
</gene>
<dbReference type="GO" id="GO:0016705">
    <property type="term" value="F:oxidoreductase activity, acting on paired donors, with incorporation or reduction of molecular oxygen"/>
    <property type="evidence" value="ECO:0007669"/>
    <property type="project" value="InterPro"/>
</dbReference>
<evidence type="ECO:0000256" key="10">
    <source>
        <dbReference type="SAM" id="Phobius"/>
    </source>
</evidence>
<dbReference type="GeneID" id="55989147"/>
<dbReference type="SUPFAM" id="SSF48264">
    <property type="entry name" value="Cytochrome P450"/>
    <property type="match status" value="1"/>
</dbReference>
<dbReference type="Proteomes" id="UP000509510">
    <property type="component" value="Chromosome I"/>
</dbReference>
<dbReference type="InterPro" id="IPR017972">
    <property type="entry name" value="Cyt_P450_CS"/>
</dbReference>
<keyword evidence="10" id="KW-1133">Transmembrane helix</keyword>
<keyword evidence="5 9" id="KW-0560">Oxidoreductase</keyword>
<dbReference type="Gene3D" id="1.10.630.10">
    <property type="entry name" value="Cytochrome P450"/>
    <property type="match status" value="1"/>
</dbReference>
<dbReference type="OrthoDB" id="1470350at2759"/>
<dbReference type="GO" id="GO:0020037">
    <property type="term" value="F:heme binding"/>
    <property type="evidence" value="ECO:0007669"/>
    <property type="project" value="InterPro"/>
</dbReference>
<dbReference type="EMBL" id="CP055898">
    <property type="protein sequence ID" value="QKX54550.1"/>
    <property type="molecule type" value="Genomic_DNA"/>
</dbReference>
<dbReference type="PROSITE" id="PS00086">
    <property type="entry name" value="CYTOCHROME_P450"/>
    <property type="match status" value="1"/>
</dbReference>
<proteinExistence type="inferred from homology"/>
<dbReference type="AlphaFoldDB" id="A0A7H8QKR3"/>
<dbReference type="RefSeq" id="XP_035340729.1">
    <property type="nucleotide sequence ID" value="XM_035484836.1"/>
</dbReference>
<comment type="cofactor">
    <cofactor evidence="1 8">
        <name>heme</name>
        <dbReference type="ChEBI" id="CHEBI:30413"/>
    </cofactor>
</comment>
<dbReference type="CDD" id="cd11058">
    <property type="entry name" value="CYP60B-like"/>
    <property type="match status" value="1"/>
</dbReference>
<evidence type="ECO:0000256" key="5">
    <source>
        <dbReference type="ARBA" id="ARBA00023002"/>
    </source>
</evidence>
<dbReference type="PRINTS" id="PR00463">
    <property type="entry name" value="EP450I"/>
</dbReference>
<evidence type="ECO:0000256" key="8">
    <source>
        <dbReference type="PIRSR" id="PIRSR602401-1"/>
    </source>
</evidence>
<dbReference type="InterPro" id="IPR002401">
    <property type="entry name" value="Cyt_P450_E_grp-I"/>
</dbReference>
<evidence type="ECO:0000313" key="12">
    <source>
        <dbReference type="Proteomes" id="UP000509510"/>
    </source>
</evidence>
<keyword evidence="10" id="KW-0472">Membrane</keyword>
<keyword evidence="6 8" id="KW-0408">Iron</keyword>
<keyword evidence="10" id="KW-0812">Transmembrane</keyword>
<comment type="similarity">
    <text evidence="2 9">Belongs to the cytochrome P450 family.</text>
</comment>
<dbReference type="InterPro" id="IPR036396">
    <property type="entry name" value="Cyt_P450_sf"/>
</dbReference>
<evidence type="ECO:0000256" key="2">
    <source>
        <dbReference type="ARBA" id="ARBA00010617"/>
    </source>
</evidence>
<dbReference type="PRINTS" id="PR00385">
    <property type="entry name" value="P450"/>
</dbReference>
<dbReference type="PANTHER" id="PTHR24305">
    <property type="entry name" value="CYTOCHROME P450"/>
    <property type="match status" value="1"/>
</dbReference>